<sequence>MGLRERPRKLNAAQQRSILVIGGTGITGRKVERYLGQYLQQPARIDVSSRHASKLANHRILNPEDRAASVATISDYDLAIICAGPFEKLGASIHELCVEAGTNCLDVNDSIDAARVIAELHESAMAKNVRVITGCGLNPGISTAMLCRWREYNIVDVVERLRSEAGEAGATAMHSLLLTLANGHRYLAHGAELHSSQPDIEAGAAGYESPDIDGARRIWPGVQGFQYRVQFAGLPENSVRTLSSRKIYKRPLVQVGLSKLLAKLARTRASKTTVPSASVFEIVARDSGGGTYRQLLRGAGSYELTAFAAAQCAVWMLRNERELQGGVHSIDRVEGLDDYLLTQLQQCALATIEETRK</sequence>
<dbReference type="SUPFAM" id="SSF51735">
    <property type="entry name" value="NAD(P)-binding Rossmann-fold domains"/>
    <property type="match status" value="1"/>
</dbReference>
<dbReference type="Pfam" id="PF03435">
    <property type="entry name" value="Sacchrp_dh_NADP"/>
    <property type="match status" value="1"/>
</dbReference>
<organism evidence="2 3">
    <name type="scientific">Corynebacterium canis</name>
    <dbReference type="NCBI Taxonomy" id="679663"/>
    <lineage>
        <taxon>Bacteria</taxon>
        <taxon>Bacillati</taxon>
        <taxon>Actinomycetota</taxon>
        <taxon>Actinomycetes</taxon>
        <taxon>Mycobacteriales</taxon>
        <taxon>Corynebacteriaceae</taxon>
        <taxon>Corynebacterium</taxon>
    </lineage>
</organism>
<protein>
    <recommendedName>
        <fullName evidence="1">Saccharopine dehydrogenase NADP binding domain-containing protein</fullName>
    </recommendedName>
</protein>
<comment type="caution">
    <text evidence="2">The sequence shown here is derived from an EMBL/GenBank/DDBJ whole genome shotgun (WGS) entry which is preliminary data.</text>
</comment>
<dbReference type="AlphaFoldDB" id="A0A5C5UHT8"/>
<name>A0A5C5UHT8_9CORY</name>
<dbReference type="Proteomes" id="UP000320791">
    <property type="component" value="Unassembled WGS sequence"/>
</dbReference>
<dbReference type="InterPro" id="IPR005097">
    <property type="entry name" value="Sacchrp_dh_NADP-bd"/>
</dbReference>
<dbReference type="EMBL" id="VOHM01000011">
    <property type="protein sequence ID" value="TWT25558.1"/>
    <property type="molecule type" value="Genomic_DNA"/>
</dbReference>
<dbReference type="Gene3D" id="3.40.50.720">
    <property type="entry name" value="NAD(P)-binding Rossmann-like Domain"/>
    <property type="match status" value="1"/>
</dbReference>
<evidence type="ECO:0000313" key="2">
    <source>
        <dbReference type="EMBL" id="TWT25558.1"/>
    </source>
</evidence>
<evidence type="ECO:0000313" key="3">
    <source>
        <dbReference type="Proteomes" id="UP000320791"/>
    </source>
</evidence>
<evidence type="ECO:0000259" key="1">
    <source>
        <dbReference type="Pfam" id="PF03435"/>
    </source>
</evidence>
<gene>
    <name evidence="2" type="ORF">FRX94_06210</name>
</gene>
<feature type="domain" description="Saccharopine dehydrogenase NADP binding" evidence="1">
    <location>
        <begin position="18"/>
        <end position="173"/>
    </location>
</feature>
<proteinExistence type="predicted"/>
<keyword evidence="3" id="KW-1185">Reference proteome</keyword>
<dbReference type="PANTHER" id="PTHR43781">
    <property type="entry name" value="SACCHAROPINE DEHYDROGENASE"/>
    <property type="match status" value="1"/>
</dbReference>
<accession>A0A5C5UHT8</accession>
<dbReference type="InterPro" id="IPR036291">
    <property type="entry name" value="NAD(P)-bd_dom_sf"/>
</dbReference>
<dbReference type="OrthoDB" id="4420885at2"/>
<dbReference type="PANTHER" id="PTHR43781:SF1">
    <property type="entry name" value="SACCHAROPINE DEHYDROGENASE"/>
    <property type="match status" value="1"/>
</dbReference>
<reference evidence="2 3" key="1">
    <citation type="submission" date="2019-08" db="EMBL/GenBank/DDBJ databases">
        <authorList>
            <person name="Lei W."/>
        </authorList>
    </citation>
    <scope>NUCLEOTIDE SEQUENCE [LARGE SCALE GENOMIC DNA]</scope>
    <source>
        <strain evidence="2 3">CCUG 58627</strain>
    </source>
</reference>